<proteinExistence type="predicted"/>
<evidence type="ECO:0000313" key="1">
    <source>
        <dbReference type="EMBL" id="KAI4375550.1"/>
    </source>
</evidence>
<dbReference type="EMBL" id="CM042883">
    <property type="protein sequence ID" value="KAI4375550.1"/>
    <property type="molecule type" value="Genomic_DNA"/>
</dbReference>
<name>A0ACB9R9G3_9MYRT</name>
<gene>
    <name evidence="1" type="ORF">MLD38_013407</name>
</gene>
<accession>A0ACB9R9G3</accession>
<keyword evidence="2" id="KW-1185">Reference proteome</keyword>
<comment type="caution">
    <text evidence="1">The sequence shown here is derived from an EMBL/GenBank/DDBJ whole genome shotgun (WGS) entry which is preliminary data.</text>
</comment>
<dbReference type="Proteomes" id="UP001057402">
    <property type="component" value="Chromosome 4"/>
</dbReference>
<sequence length="182" mass="20493">MDPLLKNIAPPPDDVWRDIVVSPNPHSDEMTLEDFLFKGSSDPPLDLIPSPPHLLQDPDPPPPPALITTTAAANASQLRSKRRGAAAGVGLPVAVVDKATQQKQRRIIKNRESAARSRERQQAYTAELESLVTKLEEENAWLLQEEAELKKERLKQLMKNLIPVVECRRQRWDLTRASSVEW</sequence>
<reference evidence="2" key="1">
    <citation type="journal article" date="2023" name="Front. Plant Sci.">
        <title>Chromosomal-level genome assembly of Melastoma candidum provides insights into trichome evolution.</title>
        <authorList>
            <person name="Zhong Y."/>
            <person name="Wu W."/>
            <person name="Sun C."/>
            <person name="Zou P."/>
            <person name="Liu Y."/>
            <person name="Dai S."/>
            <person name="Zhou R."/>
        </authorList>
    </citation>
    <scope>NUCLEOTIDE SEQUENCE [LARGE SCALE GENOMIC DNA]</scope>
</reference>
<protein>
    <submittedName>
        <fullName evidence="1">Uncharacterized protein</fullName>
    </submittedName>
</protein>
<evidence type="ECO:0000313" key="2">
    <source>
        <dbReference type="Proteomes" id="UP001057402"/>
    </source>
</evidence>
<organism evidence="1 2">
    <name type="scientific">Melastoma candidum</name>
    <dbReference type="NCBI Taxonomy" id="119954"/>
    <lineage>
        <taxon>Eukaryota</taxon>
        <taxon>Viridiplantae</taxon>
        <taxon>Streptophyta</taxon>
        <taxon>Embryophyta</taxon>
        <taxon>Tracheophyta</taxon>
        <taxon>Spermatophyta</taxon>
        <taxon>Magnoliopsida</taxon>
        <taxon>eudicotyledons</taxon>
        <taxon>Gunneridae</taxon>
        <taxon>Pentapetalae</taxon>
        <taxon>rosids</taxon>
        <taxon>malvids</taxon>
        <taxon>Myrtales</taxon>
        <taxon>Melastomataceae</taxon>
        <taxon>Melastomatoideae</taxon>
        <taxon>Melastomateae</taxon>
        <taxon>Melastoma</taxon>
    </lineage>
</organism>